<proteinExistence type="predicted"/>
<dbReference type="Gene3D" id="3.40.50.300">
    <property type="entry name" value="P-loop containing nucleotide triphosphate hydrolases"/>
    <property type="match status" value="1"/>
</dbReference>
<name>A0A0C3QTK6_9AGAM</name>
<dbReference type="AlphaFoldDB" id="A0A0C3QTK6"/>
<dbReference type="GO" id="GO:0005634">
    <property type="term" value="C:nucleus"/>
    <property type="evidence" value="ECO:0007669"/>
    <property type="project" value="TreeGrafter"/>
</dbReference>
<dbReference type="InterPro" id="IPR027417">
    <property type="entry name" value="P-loop_NTPase"/>
</dbReference>
<dbReference type="GO" id="GO:0006139">
    <property type="term" value="P:nucleobase-containing compound metabolic process"/>
    <property type="evidence" value="ECO:0007669"/>
    <property type="project" value="InterPro"/>
</dbReference>
<reference evidence="3" key="2">
    <citation type="submission" date="2015-01" db="EMBL/GenBank/DDBJ databases">
        <title>Evolutionary Origins and Diversification of the Mycorrhizal Mutualists.</title>
        <authorList>
            <consortium name="DOE Joint Genome Institute"/>
            <consortium name="Mycorrhizal Genomics Consortium"/>
            <person name="Kohler A."/>
            <person name="Kuo A."/>
            <person name="Nagy L.G."/>
            <person name="Floudas D."/>
            <person name="Copeland A."/>
            <person name="Barry K.W."/>
            <person name="Cichocki N."/>
            <person name="Veneault-Fourrey C."/>
            <person name="LaButti K."/>
            <person name="Lindquist E.A."/>
            <person name="Lipzen A."/>
            <person name="Lundell T."/>
            <person name="Morin E."/>
            <person name="Murat C."/>
            <person name="Riley R."/>
            <person name="Ohm R."/>
            <person name="Sun H."/>
            <person name="Tunlid A."/>
            <person name="Henrissat B."/>
            <person name="Grigoriev I.V."/>
            <person name="Hibbett D.S."/>
            <person name="Martin F."/>
        </authorList>
    </citation>
    <scope>NUCLEOTIDE SEQUENCE [LARGE SCALE GENOMIC DNA]</scope>
    <source>
        <strain evidence="3">MUT 4182</strain>
    </source>
</reference>
<accession>A0A0C3QTK6</accession>
<keyword evidence="3" id="KW-1185">Reference proteome</keyword>
<organism evidence="2 3">
    <name type="scientific">Tulasnella calospora MUT 4182</name>
    <dbReference type="NCBI Taxonomy" id="1051891"/>
    <lineage>
        <taxon>Eukaryota</taxon>
        <taxon>Fungi</taxon>
        <taxon>Dikarya</taxon>
        <taxon>Basidiomycota</taxon>
        <taxon>Agaricomycotina</taxon>
        <taxon>Agaricomycetes</taxon>
        <taxon>Cantharellales</taxon>
        <taxon>Tulasnellaceae</taxon>
        <taxon>Tulasnella</taxon>
    </lineage>
</organism>
<feature type="domain" description="ATP-dependent helicase C-terminal" evidence="1">
    <location>
        <begin position="1"/>
        <end position="105"/>
    </location>
</feature>
<dbReference type="OrthoDB" id="267079at2759"/>
<dbReference type="Pfam" id="PF13307">
    <property type="entry name" value="Helicase_C_2"/>
    <property type="match status" value="1"/>
</dbReference>
<gene>
    <name evidence="2" type="ORF">M407DRAFT_67813</name>
</gene>
<dbReference type="STRING" id="1051891.A0A0C3QTK6"/>
<protein>
    <recommendedName>
        <fullName evidence="1">ATP-dependent helicase C-terminal domain-containing protein</fullName>
    </recommendedName>
</protein>
<feature type="non-terminal residue" evidence="2">
    <location>
        <position position="1"/>
    </location>
</feature>
<dbReference type="PANTHER" id="PTHR11472:SF41">
    <property type="entry name" value="ATP-DEPENDENT DNA HELICASE DDX11-RELATED"/>
    <property type="match status" value="1"/>
</dbReference>
<dbReference type="SMART" id="SM00491">
    <property type="entry name" value="HELICc2"/>
    <property type="match status" value="1"/>
</dbReference>
<dbReference type="InterPro" id="IPR045028">
    <property type="entry name" value="DinG/Rad3-like"/>
</dbReference>
<dbReference type="EMBL" id="KN822962">
    <property type="protein sequence ID" value="KIO31579.1"/>
    <property type="molecule type" value="Genomic_DNA"/>
</dbReference>
<dbReference type="GO" id="GO:0034085">
    <property type="term" value="P:establishment of sister chromatid cohesion"/>
    <property type="evidence" value="ECO:0007669"/>
    <property type="project" value="TreeGrafter"/>
</dbReference>
<sequence>GALLFAVVGAKLSEGLNFSDELARAVVLVGLPFANLGSVELKERMKYVTELEKQQENKSKQGARDAGQELYENLCMKAVNQSIGRAIRHREDWAGLILVDSRYSSPRIRGKLPKWIGEDIAVAKTFGQAMKELGPFYREKKSSLKA</sequence>
<evidence type="ECO:0000259" key="1">
    <source>
        <dbReference type="SMART" id="SM00491"/>
    </source>
</evidence>
<evidence type="ECO:0000313" key="2">
    <source>
        <dbReference type="EMBL" id="KIO31579.1"/>
    </source>
</evidence>
<evidence type="ECO:0000313" key="3">
    <source>
        <dbReference type="Proteomes" id="UP000054248"/>
    </source>
</evidence>
<dbReference type="GO" id="GO:0005524">
    <property type="term" value="F:ATP binding"/>
    <property type="evidence" value="ECO:0007669"/>
    <property type="project" value="InterPro"/>
</dbReference>
<reference evidence="2 3" key="1">
    <citation type="submission" date="2014-04" db="EMBL/GenBank/DDBJ databases">
        <authorList>
            <consortium name="DOE Joint Genome Institute"/>
            <person name="Kuo A."/>
            <person name="Girlanda M."/>
            <person name="Perotto S."/>
            <person name="Kohler A."/>
            <person name="Nagy L.G."/>
            <person name="Floudas D."/>
            <person name="Copeland A."/>
            <person name="Barry K.W."/>
            <person name="Cichocki N."/>
            <person name="Veneault-Fourrey C."/>
            <person name="LaButti K."/>
            <person name="Lindquist E.A."/>
            <person name="Lipzen A."/>
            <person name="Lundell T."/>
            <person name="Morin E."/>
            <person name="Murat C."/>
            <person name="Sun H."/>
            <person name="Tunlid A."/>
            <person name="Henrissat B."/>
            <person name="Grigoriev I.V."/>
            <person name="Hibbett D.S."/>
            <person name="Martin F."/>
            <person name="Nordberg H.P."/>
            <person name="Cantor M.N."/>
            <person name="Hua S.X."/>
        </authorList>
    </citation>
    <scope>NUCLEOTIDE SEQUENCE [LARGE SCALE GENOMIC DNA]</scope>
    <source>
        <strain evidence="2 3">MUT 4182</strain>
    </source>
</reference>
<dbReference type="PANTHER" id="PTHR11472">
    <property type="entry name" value="DNA REPAIR DEAD HELICASE RAD3/XP-D SUBFAMILY MEMBER"/>
    <property type="match status" value="1"/>
</dbReference>
<dbReference type="InterPro" id="IPR006555">
    <property type="entry name" value="ATP-dep_Helicase_C"/>
</dbReference>
<dbReference type="GO" id="GO:0016818">
    <property type="term" value="F:hydrolase activity, acting on acid anhydrides, in phosphorus-containing anhydrides"/>
    <property type="evidence" value="ECO:0007669"/>
    <property type="project" value="InterPro"/>
</dbReference>
<dbReference type="GO" id="GO:0003676">
    <property type="term" value="F:nucleic acid binding"/>
    <property type="evidence" value="ECO:0007669"/>
    <property type="project" value="InterPro"/>
</dbReference>
<dbReference type="HOGENOM" id="CLU_006515_5_0_1"/>
<dbReference type="Proteomes" id="UP000054248">
    <property type="component" value="Unassembled WGS sequence"/>
</dbReference>
<dbReference type="GO" id="GO:0003678">
    <property type="term" value="F:DNA helicase activity"/>
    <property type="evidence" value="ECO:0007669"/>
    <property type="project" value="TreeGrafter"/>
</dbReference>